<dbReference type="Proteomes" id="UP000447355">
    <property type="component" value="Unassembled WGS sequence"/>
</dbReference>
<dbReference type="AlphaFoldDB" id="A0A845GYI8"/>
<sequence>MIHIIGTLAYSVRIAGVRAACATAAACRCR</sequence>
<organism evidence="1 2">
    <name type="scientific">Duganella vulcania</name>
    <dbReference type="NCBI Taxonomy" id="2692166"/>
    <lineage>
        <taxon>Bacteria</taxon>
        <taxon>Pseudomonadati</taxon>
        <taxon>Pseudomonadota</taxon>
        <taxon>Betaproteobacteria</taxon>
        <taxon>Burkholderiales</taxon>
        <taxon>Oxalobacteraceae</taxon>
        <taxon>Telluria group</taxon>
        <taxon>Duganella</taxon>
    </lineage>
</organism>
<comment type="caution">
    <text evidence="1">The sequence shown here is derived from an EMBL/GenBank/DDBJ whole genome shotgun (WGS) entry which is preliminary data.</text>
</comment>
<name>A0A845GYI8_9BURK</name>
<dbReference type="EMBL" id="WWCX01000117">
    <property type="protein sequence ID" value="MYM98382.1"/>
    <property type="molecule type" value="Genomic_DNA"/>
</dbReference>
<evidence type="ECO:0000313" key="2">
    <source>
        <dbReference type="Proteomes" id="UP000447355"/>
    </source>
</evidence>
<accession>A0A845GYI8</accession>
<dbReference type="RefSeq" id="WP_161087226.1">
    <property type="nucleotide sequence ID" value="NZ_WWCX01000117.1"/>
</dbReference>
<evidence type="ECO:0000313" key="1">
    <source>
        <dbReference type="EMBL" id="MYM98382.1"/>
    </source>
</evidence>
<proteinExistence type="predicted"/>
<gene>
    <name evidence="1" type="ORF">GTP90_31495</name>
</gene>
<protein>
    <submittedName>
        <fullName evidence="1">DUF2837 family protein</fullName>
    </submittedName>
</protein>
<reference evidence="1" key="1">
    <citation type="submission" date="2019-12" db="EMBL/GenBank/DDBJ databases">
        <title>Novel species isolated from a subtropical stream in China.</title>
        <authorList>
            <person name="Lu H."/>
        </authorList>
    </citation>
    <scope>NUCLEOTIDE SEQUENCE [LARGE SCALE GENOMIC DNA]</scope>
    <source>
        <strain evidence="1">FT81W</strain>
    </source>
</reference>